<evidence type="ECO:0000313" key="3">
    <source>
        <dbReference type="Proteomes" id="UP001054837"/>
    </source>
</evidence>
<protein>
    <submittedName>
        <fullName evidence="2">Uncharacterized protein</fullName>
    </submittedName>
</protein>
<evidence type="ECO:0000313" key="2">
    <source>
        <dbReference type="EMBL" id="GIY88923.1"/>
    </source>
</evidence>
<feature type="compositionally biased region" description="Basic residues" evidence="1">
    <location>
        <begin position="143"/>
        <end position="152"/>
    </location>
</feature>
<keyword evidence="3" id="KW-1185">Reference proteome</keyword>
<sequence>MHCDTVVAVTQDIPSTDNTTGLAGAKEEEEILLIIEKETSLGPRKVQTLVLGFHGHEHSRRLKRCPIYGPIMVHRFCCCHTGHSIHTTPGWLVLRVRKEEEEIIIIMGKETSLRTTQSANAGVWEIPRPQQALEASEAMSNKPKIRRTKQRARSNQGSTTHLHSLFEIHSFFGLFRVELAHL</sequence>
<accession>A0AAV4X553</accession>
<dbReference type="AlphaFoldDB" id="A0AAV4X553"/>
<gene>
    <name evidence="2" type="ORF">CDAR_585281</name>
</gene>
<dbReference type="Proteomes" id="UP001054837">
    <property type="component" value="Unassembled WGS sequence"/>
</dbReference>
<name>A0AAV4X553_9ARAC</name>
<evidence type="ECO:0000256" key="1">
    <source>
        <dbReference type="SAM" id="MobiDB-lite"/>
    </source>
</evidence>
<proteinExistence type="predicted"/>
<dbReference type="EMBL" id="BPLQ01015541">
    <property type="protein sequence ID" value="GIY88923.1"/>
    <property type="molecule type" value="Genomic_DNA"/>
</dbReference>
<feature type="region of interest" description="Disordered" evidence="1">
    <location>
        <begin position="135"/>
        <end position="158"/>
    </location>
</feature>
<reference evidence="2 3" key="1">
    <citation type="submission" date="2021-06" db="EMBL/GenBank/DDBJ databases">
        <title>Caerostris darwini draft genome.</title>
        <authorList>
            <person name="Kono N."/>
            <person name="Arakawa K."/>
        </authorList>
    </citation>
    <scope>NUCLEOTIDE SEQUENCE [LARGE SCALE GENOMIC DNA]</scope>
</reference>
<organism evidence="2 3">
    <name type="scientific">Caerostris darwini</name>
    <dbReference type="NCBI Taxonomy" id="1538125"/>
    <lineage>
        <taxon>Eukaryota</taxon>
        <taxon>Metazoa</taxon>
        <taxon>Ecdysozoa</taxon>
        <taxon>Arthropoda</taxon>
        <taxon>Chelicerata</taxon>
        <taxon>Arachnida</taxon>
        <taxon>Araneae</taxon>
        <taxon>Araneomorphae</taxon>
        <taxon>Entelegynae</taxon>
        <taxon>Araneoidea</taxon>
        <taxon>Araneidae</taxon>
        <taxon>Caerostris</taxon>
    </lineage>
</organism>
<comment type="caution">
    <text evidence="2">The sequence shown here is derived from an EMBL/GenBank/DDBJ whole genome shotgun (WGS) entry which is preliminary data.</text>
</comment>